<feature type="domain" description="Conserved virulence factor B-like winged helix" evidence="3">
    <location>
        <begin position="226"/>
        <end position="284"/>
    </location>
</feature>
<evidence type="ECO:0000259" key="4">
    <source>
        <dbReference type="Pfam" id="PF21191"/>
    </source>
</evidence>
<comment type="similarity">
    <text evidence="1">Belongs to the CvfB family.</text>
</comment>
<dbReference type="Pfam" id="PF17783">
    <property type="entry name" value="WHD_CvfB"/>
    <property type="match status" value="1"/>
</dbReference>
<feature type="domain" description="Conserved virulence factor B second S1" evidence="4">
    <location>
        <begin position="73"/>
        <end position="133"/>
    </location>
</feature>
<dbReference type="InterPro" id="IPR039566">
    <property type="entry name" value="CvfB_S1_st"/>
</dbReference>
<evidence type="ECO:0000259" key="3">
    <source>
        <dbReference type="Pfam" id="PF17783"/>
    </source>
</evidence>
<dbReference type="AlphaFoldDB" id="A0A0R2DQM1"/>
<dbReference type="InterPro" id="IPR036388">
    <property type="entry name" value="WH-like_DNA-bd_sf"/>
</dbReference>
<dbReference type="InterPro" id="IPR014464">
    <property type="entry name" value="CvfB_fam"/>
</dbReference>
<dbReference type="OrthoDB" id="9801597at2"/>
<proteinExistence type="inferred from homology"/>
<evidence type="ECO:0000256" key="1">
    <source>
        <dbReference type="PIRNR" id="PIRNR012524"/>
    </source>
</evidence>
<name>A0A0R2DQM1_9LACO</name>
<evidence type="ECO:0000313" key="7">
    <source>
        <dbReference type="Proteomes" id="UP000051589"/>
    </source>
</evidence>
<organism evidence="6 7">
    <name type="scientific">Levilactobacillus senmaizukei DSM 21775 = NBRC 103853</name>
    <dbReference type="NCBI Taxonomy" id="1423803"/>
    <lineage>
        <taxon>Bacteria</taxon>
        <taxon>Bacillati</taxon>
        <taxon>Bacillota</taxon>
        <taxon>Bacilli</taxon>
        <taxon>Lactobacillales</taxon>
        <taxon>Lactobacillaceae</taxon>
        <taxon>Levilactobacillus</taxon>
    </lineage>
</organism>
<feature type="domain" description="Conserved virulence factor B first S1" evidence="2">
    <location>
        <begin position="5"/>
        <end position="62"/>
    </location>
</feature>
<sequence length="296" mass="33184">MADLLGRLITGKVTDENETDYFVQVEGTTFRLDKAEIKKPLRMNGTFTGFAYENENHDMQMTRDAPKSQIDRYGFGTVVRSQRTLGVFVNIGLPNKDIVVSLDDLPDMMELWPQQGDRLLIALREDAKHRLWGVLADGDIYQAIAQPANKRLQNSNVTVTAYQLKLVGTRVITDHFELGFIHPSERETEPRLGEELKARVIGVHDDGTLNLSLRPRTFEAIDDDSAMLLAALEHSEDGHLDFSDKSDPAAIKAYFGISKGQFKRAVGHLMKARKITQHDGGLWLADEASETSKTTK</sequence>
<dbReference type="PANTHER" id="PTHR37296:SF1">
    <property type="entry name" value="CONSERVED VIRULENCE FACTOR B"/>
    <property type="match status" value="1"/>
</dbReference>
<dbReference type="RefSeq" id="WP_061776879.1">
    <property type="nucleotide sequence ID" value="NZ_AYZH01000006.1"/>
</dbReference>
<evidence type="ECO:0000259" key="5">
    <source>
        <dbReference type="Pfam" id="PF21543"/>
    </source>
</evidence>
<dbReference type="Pfam" id="PF13509">
    <property type="entry name" value="S1_2"/>
    <property type="match status" value="1"/>
</dbReference>
<dbReference type="Gene3D" id="2.40.50.330">
    <property type="match status" value="1"/>
</dbReference>
<dbReference type="InterPro" id="IPR048588">
    <property type="entry name" value="CvfB_S1_2nd"/>
</dbReference>
<dbReference type="STRING" id="1423803.FD13_GL001793"/>
<dbReference type="InterPro" id="IPR040764">
    <property type="entry name" value="CvfB_WH"/>
</dbReference>
<feature type="domain" description="Conserved virulence factor B third S1" evidence="5">
    <location>
        <begin position="141"/>
        <end position="215"/>
    </location>
</feature>
<evidence type="ECO:0000313" key="6">
    <source>
        <dbReference type="EMBL" id="KRN02570.1"/>
    </source>
</evidence>
<dbReference type="EMBL" id="AYZH01000006">
    <property type="protein sequence ID" value="KRN02570.1"/>
    <property type="molecule type" value="Genomic_DNA"/>
</dbReference>
<dbReference type="Pfam" id="PF21543">
    <property type="entry name" value="CvfB_2nd"/>
    <property type="match status" value="1"/>
</dbReference>
<dbReference type="Proteomes" id="UP000051589">
    <property type="component" value="Unassembled WGS sequence"/>
</dbReference>
<dbReference type="InterPro" id="IPR012340">
    <property type="entry name" value="NA-bd_OB-fold"/>
</dbReference>
<reference evidence="6 7" key="1">
    <citation type="journal article" date="2015" name="Genome Announc.">
        <title>Expanding the biotechnology potential of lactobacilli through comparative genomics of 213 strains and associated genera.</title>
        <authorList>
            <person name="Sun Z."/>
            <person name="Harris H.M."/>
            <person name="McCann A."/>
            <person name="Guo C."/>
            <person name="Argimon S."/>
            <person name="Zhang W."/>
            <person name="Yang X."/>
            <person name="Jeffery I.B."/>
            <person name="Cooney J.C."/>
            <person name="Kagawa T.F."/>
            <person name="Liu W."/>
            <person name="Song Y."/>
            <person name="Salvetti E."/>
            <person name="Wrobel A."/>
            <person name="Rasinkangas P."/>
            <person name="Parkhill J."/>
            <person name="Rea M.C."/>
            <person name="O'Sullivan O."/>
            <person name="Ritari J."/>
            <person name="Douillard F.P."/>
            <person name="Paul Ross R."/>
            <person name="Yang R."/>
            <person name="Briner A.E."/>
            <person name="Felis G.E."/>
            <person name="de Vos W.M."/>
            <person name="Barrangou R."/>
            <person name="Klaenhammer T.R."/>
            <person name="Caufield P.W."/>
            <person name="Cui Y."/>
            <person name="Zhang H."/>
            <person name="O'Toole P.W."/>
        </authorList>
    </citation>
    <scope>NUCLEOTIDE SEQUENCE [LARGE SCALE GENOMIC DNA]</scope>
    <source>
        <strain evidence="6 7">DSM 21775</strain>
    </source>
</reference>
<protein>
    <submittedName>
        <fullName evidence="6">RNA-binding protein</fullName>
    </submittedName>
</protein>
<keyword evidence="7" id="KW-1185">Reference proteome</keyword>
<dbReference type="Gene3D" id="2.40.50.140">
    <property type="entry name" value="Nucleic acid-binding proteins"/>
    <property type="match status" value="2"/>
</dbReference>
<dbReference type="PIRSF" id="PIRSF012524">
    <property type="entry name" value="YitL_S1"/>
    <property type="match status" value="1"/>
</dbReference>
<gene>
    <name evidence="6" type="ORF">FD13_GL001793</name>
</gene>
<comment type="caution">
    <text evidence="6">The sequence shown here is derived from an EMBL/GenBank/DDBJ whole genome shotgun (WGS) entry which is preliminary data.</text>
</comment>
<accession>A0A0R2DQM1</accession>
<dbReference type="Pfam" id="PF21191">
    <property type="entry name" value="CvfB_1st"/>
    <property type="match status" value="1"/>
</dbReference>
<dbReference type="InterPro" id="IPR048587">
    <property type="entry name" value="CvfB_S1_3rd"/>
</dbReference>
<dbReference type="PANTHER" id="PTHR37296">
    <property type="entry name" value="CONSERVED VIRULENCE FACTOR B"/>
    <property type="match status" value="1"/>
</dbReference>
<evidence type="ECO:0000259" key="2">
    <source>
        <dbReference type="Pfam" id="PF13509"/>
    </source>
</evidence>
<dbReference type="Gene3D" id="1.10.10.10">
    <property type="entry name" value="Winged helix-like DNA-binding domain superfamily/Winged helix DNA-binding domain"/>
    <property type="match status" value="1"/>
</dbReference>
<dbReference type="PATRIC" id="fig|1423803.3.peg.1849"/>